<dbReference type="GO" id="GO:0005737">
    <property type="term" value="C:cytoplasm"/>
    <property type="evidence" value="ECO:0007669"/>
    <property type="project" value="UniProtKB-SubCell"/>
</dbReference>
<evidence type="ECO:0000256" key="3">
    <source>
        <dbReference type="ARBA" id="ARBA00022490"/>
    </source>
</evidence>
<evidence type="ECO:0000256" key="5">
    <source>
        <dbReference type="ARBA" id="ARBA00022927"/>
    </source>
</evidence>
<dbReference type="Gene3D" id="1.25.10.10">
    <property type="entry name" value="Leucine-rich Repeat Variant"/>
    <property type="match status" value="1"/>
</dbReference>
<dbReference type="InterPro" id="IPR021133">
    <property type="entry name" value="HEAT_type_2"/>
</dbReference>
<dbReference type="InterPro" id="IPR058584">
    <property type="entry name" value="IMB1_TNPO1-like_TPR"/>
</dbReference>
<dbReference type="InterPro" id="IPR040122">
    <property type="entry name" value="Importin_beta"/>
</dbReference>
<keyword evidence="4" id="KW-0677">Repeat</keyword>
<evidence type="ECO:0000313" key="10">
    <source>
        <dbReference type="Proteomes" id="UP000037460"/>
    </source>
</evidence>
<name>A0A0M0JDX4_9EUKA</name>
<evidence type="ECO:0000256" key="2">
    <source>
        <dbReference type="ARBA" id="ARBA00022448"/>
    </source>
</evidence>
<evidence type="ECO:0000256" key="4">
    <source>
        <dbReference type="ARBA" id="ARBA00022737"/>
    </source>
</evidence>
<feature type="repeat" description="HEAT" evidence="6">
    <location>
        <begin position="168"/>
        <end position="203"/>
    </location>
</feature>
<reference evidence="10" key="1">
    <citation type="journal article" date="2015" name="PLoS Genet.">
        <title>Genome Sequence and Transcriptome Analyses of Chrysochromulina tobin: Metabolic Tools for Enhanced Algal Fitness in the Prominent Order Prymnesiales (Haptophyceae).</title>
        <authorList>
            <person name="Hovde B.T."/>
            <person name="Deodato C.R."/>
            <person name="Hunsperger H.M."/>
            <person name="Ryken S.A."/>
            <person name="Yost W."/>
            <person name="Jha R.K."/>
            <person name="Patterson J."/>
            <person name="Monnat R.J. Jr."/>
            <person name="Barlow S.B."/>
            <person name="Starkenburg S.R."/>
            <person name="Cattolico R.A."/>
        </authorList>
    </citation>
    <scope>NUCLEOTIDE SEQUENCE</scope>
    <source>
        <strain evidence="10">CCMP291</strain>
    </source>
</reference>
<evidence type="ECO:0000259" key="8">
    <source>
        <dbReference type="Pfam" id="PF25574"/>
    </source>
</evidence>
<dbReference type="Proteomes" id="UP000037460">
    <property type="component" value="Unassembled WGS sequence"/>
</dbReference>
<evidence type="ECO:0000313" key="9">
    <source>
        <dbReference type="EMBL" id="KOO24542.1"/>
    </source>
</evidence>
<dbReference type="EMBL" id="JWZX01003082">
    <property type="protein sequence ID" value="KOO24542.1"/>
    <property type="molecule type" value="Genomic_DNA"/>
</dbReference>
<keyword evidence="10" id="KW-1185">Reference proteome</keyword>
<keyword evidence="5" id="KW-0653">Protein transport</keyword>
<dbReference type="GO" id="GO:0006606">
    <property type="term" value="P:protein import into nucleus"/>
    <property type="evidence" value="ECO:0007669"/>
    <property type="project" value="InterPro"/>
</dbReference>
<proteinExistence type="predicted"/>
<feature type="compositionally biased region" description="Low complexity" evidence="7">
    <location>
        <begin position="372"/>
        <end position="386"/>
    </location>
</feature>
<dbReference type="InterPro" id="IPR011989">
    <property type="entry name" value="ARM-like"/>
</dbReference>
<feature type="region of interest" description="Disordered" evidence="7">
    <location>
        <begin position="372"/>
        <end position="392"/>
    </location>
</feature>
<keyword evidence="3" id="KW-0963">Cytoplasm</keyword>
<feature type="non-terminal residue" evidence="9">
    <location>
        <position position="392"/>
    </location>
</feature>
<sequence>MEVETRVVALNVVGCALAHKKKTIVKHKLVPALTMRLLEACATTDASGAIEDDEDDEDEVSVHRRAAQVFHTLGVSIPSKHAVPAILDLVRQHHCSEHLAWRRAVLVALAMTAEGCAEAYADALDALLPVVFAGCRDGAQPVREAACICIGEFACYLQPDIISHYQEILPHIFMVLNDATERVKEKSCYALESFCENLGDDIVPFLQPLLERLTALLRDSTRATQEMAISALAAVAMSAGKQFRPYFETIYSLVRVLLHQTGAGELTLRARALECIGLMNLAVGREVCEPVLPEVTAAALEGLQLDLPELREYTYGFFAQLSELLQGDVAPILPQLLPRVLQSLDFEDCIDFGDDDKPPSAMAALVASINAKGASGAPAADSGAADVDGDRD</sequence>
<comment type="caution">
    <text evidence="9">The sequence shown here is derived from an EMBL/GenBank/DDBJ whole genome shotgun (WGS) entry which is preliminary data.</text>
</comment>
<dbReference type="InterPro" id="IPR016024">
    <property type="entry name" value="ARM-type_fold"/>
</dbReference>
<dbReference type="Pfam" id="PF25574">
    <property type="entry name" value="TPR_IMB1"/>
    <property type="match status" value="1"/>
</dbReference>
<feature type="domain" description="Importin subunit beta-1/Transportin-1-like TPR repeats" evidence="8">
    <location>
        <begin position="139"/>
        <end position="255"/>
    </location>
</feature>
<gene>
    <name evidence="9" type="ORF">Ctob_002626</name>
</gene>
<dbReference type="SUPFAM" id="SSF48371">
    <property type="entry name" value="ARM repeat"/>
    <property type="match status" value="1"/>
</dbReference>
<dbReference type="PANTHER" id="PTHR10527">
    <property type="entry name" value="IMPORTIN BETA"/>
    <property type="match status" value="1"/>
</dbReference>
<evidence type="ECO:0000256" key="6">
    <source>
        <dbReference type="PROSITE-ProRule" id="PRU00103"/>
    </source>
</evidence>
<organism evidence="9 10">
    <name type="scientific">Chrysochromulina tobinii</name>
    <dbReference type="NCBI Taxonomy" id="1460289"/>
    <lineage>
        <taxon>Eukaryota</taxon>
        <taxon>Haptista</taxon>
        <taxon>Haptophyta</taxon>
        <taxon>Prymnesiophyceae</taxon>
        <taxon>Prymnesiales</taxon>
        <taxon>Chrysochromulinaceae</taxon>
        <taxon>Chrysochromulina</taxon>
    </lineage>
</organism>
<dbReference type="OrthoDB" id="7862313at2759"/>
<protein>
    <submittedName>
        <fullName evidence="9">Putative importin subunit beta-4-like protein</fullName>
    </submittedName>
</protein>
<accession>A0A0M0JDX4</accession>
<evidence type="ECO:0000256" key="1">
    <source>
        <dbReference type="ARBA" id="ARBA00004496"/>
    </source>
</evidence>
<comment type="subcellular location">
    <subcellularLocation>
        <location evidence="1">Cytoplasm</location>
    </subcellularLocation>
</comment>
<evidence type="ECO:0000256" key="7">
    <source>
        <dbReference type="SAM" id="MobiDB-lite"/>
    </source>
</evidence>
<dbReference type="PROSITE" id="PS50077">
    <property type="entry name" value="HEAT_REPEAT"/>
    <property type="match status" value="1"/>
</dbReference>
<keyword evidence="2" id="KW-0813">Transport</keyword>
<dbReference type="AlphaFoldDB" id="A0A0M0JDX4"/>